<sequence>MDKKQKRFNISFKENEKEIELYNWIRNKSDIAPISTIIKEILYKAMKEEKEGRN</sequence>
<evidence type="ECO:0000313" key="2">
    <source>
        <dbReference type="Proteomes" id="UP001288944"/>
    </source>
</evidence>
<dbReference type="RefSeq" id="WP_317337498.1">
    <property type="nucleotide sequence ID" value="NZ_CP148656.1"/>
</dbReference>
<name>A0AAW9KBH5_CLOPF</name>
<gene>
    <name evidence="1" type="ORF">GNF83_13170</name>
</gene>
<dbReference type="Proteomes" id="UP001288944">
    <property type="component" value="Unassembled WGS sequence"/>
</dbReference>
<evidence type="ECO:0008006" key="3">
    <source>
        <dbReference type="Google" id="ProtNLM"/>
    </source>
</evidence>
<proteinExistence type="predicted"/>
<evidence type="ECO:0000313" key="1">
    <source>
        <dbReference type="EMBL" id="MDZ7542182.1"/>
    </source>
</evidence>
<reference evidence="1" key="1">
    <citation type="submission" date="2019-11" db="EMBL/GenBank/DDBJ databases">
        <title>Characterization of Clostridium perfringens isolates from swine manure treated agricultural soils.</title>
        <authorList>
            <person name="Wushke S.T."/>
        </authorList>
    </citation>
    <scope>NUCLEOTIDE SEQUENCE</scope>
    <source>
        <strain evidence="1">X62</strain>
    </source>
</reference>
<organism evidence="1 2">
    <name type="scientific">Clostridium perfringens</name>
    <dbReference type="NCBI Taxonomy" id="1502"/>
    <lineage>
        <taxon>Bacteria</taxon>
        <taxon>Bacillati</taxon>
        <taxon>Bacillota</taxon>
        <taxon>Clostridia</taxon>
        <taxon>Eubacteriales</taxon>
        <taxon>Clostridiaceae</taxon>
        <taxon>Clostridium</taxon>
    </lineage>
</organism>
<accession>A0AAW9KBH5</accession>
<protein>
    <recommendedName>
        <fullName evidence="3">CopG family transcriptional regulator</fullName>
    </recommendedName>
</protein>
<comment type="caution">
    <text evidence="1">The sequence shown here is derived from an EMBL/GenBank/DDBJ whole genome shotgun (WGS) entry which is preliminary data.</text>
</comment>
<dbReference type="EMBL" id="WNUR01000047">
    <property type="protein sequence ID" value="MDZ7542182.1"/>
    <property type="molecule type" value="Genomic_DNA"/>
</dbReference>
<dbReference type="AlphaFoldDB" id="A0AAW9KBH5"/>